<dbReference type="EMBL" id="OOIN01000024">
    <property type="protein sequence ID" value="SPO28603.1"/>
    <property type="molecule type" value="Genomic_DNA"/>
</dbReference>
<gene>
    <name evidence="2" type="ORF">UTRI_04481</name>
</gene>
<keyword evidence="3" id="KW-1185">Reference proteome</keyword>
<dbReference type="AlphaFoldDB" id="A0A5C3ED86"/>
<accession>A0A5C3ED86</accession>
<reference evidence="2 3" key="1">
    <citation type="submission" date="2018-03" db="EMBL/GenBank/DDBJ databases">
        <authorList>
            <person name="Guldener U."/>
        </authorList>
    </citation>
    <scope>NUCLEOTIDE SEQUENCE [LARGE SCALE GENOMIC DNA]</scope>
    <source>
        <strain evidence="2 3">NBRC100155</strain>
    </source>
</reference>
<proteinExistence type="predicted"/>
<protein>
    <submittedName>
        <fullName evidence="2">Uncharacterized protein</fullName>
    </submittedName>
</protein>
<sequence>MALGPFHLKEQARGSIAGPGHKMIGQGAHLGHYTASETHCEAKERGASNSQGGCEADAGGSCDAEAWRTASHFVCLALLTSVSYSTSAAASRSSSLSV</sequence>
<organism evidence="2 3">
    <name type="scientific">Ustilago trichophora</name>
    <dbReference type="NCBI Taxonomy" id="86804"/>
    <lineage>
        <taxon>Eukaryota</taxon>
        <taxon>Fungi</taxon>
        <taxon>Dikarya</taxon>
        <taxon>Basidiomycota</taxon>
        <taxon>Ustilaginomycotina</taxon>
        <taxon>Ustilaginomycetes</taxon>
        <taxon>Ustilaginales</taxon>
        <taxon>Ustilaginaceae</taxon>
        <taxon>Ustilago</taxon>
    </lineage>
</organism>
<dbReference type="Proteomes" id="UP000324022">
    <property type="component" value="Unassembled WGS sequence"/>
</dbReference>
<evidence type="ECO:0000313" key="3">
    <source>
        <dbReference type="Proteomes" id="UP000324022"/>
    </source>
</evidence>
<evidence type="ECO:0000256" key="1">
    <source>
        <dbReference type="SAM" id="MobiDB-lite"/>
    </source>
</evidence>
<name>A0A5C3ED86_9BASI</name>
<feature type="region of interest" description="Disordered" evidence="1">
    <location>
        <begin position="1"/>
        <end position="21"/>
    </location>
</feature>
<evidence type="ECO:0000313" key="2">
    <source>
        <dbReference type="EMBL" id="SPO28603.1"/>
    </source>
</evidence>